<reference evidence="17 18" key="1">
    <citation type="journal article" date="2024" name="Plant Biotechnol. J.">
        <title>Dendrobium thyrsiflorum genome and its molecular insights into genes involved in important horticultural traits.</title>
        <authorList>
            <person name="Chen B."/>
            <person name="Wang J.Y."/>
            <person name="Zheng P.J."/>
            <person name="Li K.L."/>
            <person name="Liang Y.M."/>
            <person name="Chen X.F."/>
            <person name="Zhang C."/>
            <person name="Zhao X."/>
            <person name="He X."/>
            <person name="Zhang G.Q."/>
            <person name="Liu Z.J."/>
            <person name="Xu Q."/>
        </authorList>
    </citation>
    <scope>NUCLEOTIDE SEQUENCE [LARGE SCALE GENOMIC DNA]</scope>
    <source>
        <strain evidence="17">GZMU011</strain>
    </source>
</reference>
<proteinExistence type="inferred from homology"/>
<dbReference type="InterPro" id="IPR005750">
    <property type="entry name" value="UDP_GlcNAc_COvinyl_MurA"/>
</dbReference>
<keyword evidence="4" id="KW-0132">Cell division</keyword>
<protein>
    <recommendedName>
        <fullName evidence="12">UDP-N-acetylglucosamine 1-carboxyvinyltransferase</fullName>
        <ecNumber evidence="11">2.5.1.7</ecNumber>
    </recommendedName>
    <alternativeName>
        <fullName evidence="13">Enoylpyruvate transferase</fullName>
    </alternativeName>
    <alternativeName>
        <fullName evidence="14">UDP-N-acetylglucosamine enolpyruvyl transferase</fullName>
    </alternativeName>
</protein>
<comment type="subcellular location">
    <subcellularLocation>
        <location evidence="1">Cytoplasm</location>
    </subcellularLocation>
</comment>
<evidence type="ECO:0000259" key="16">
    <source>
        <dbReference type="Pfam" id="PF00275"/>
    </source>
</evidence>
<evidence type="ECO:0000256" key="6">
    <source>
        <dbReference type="ARBA" id="ARBA00022960"/>
    </source>
</evidence>
<keyword evidence="8" id="KW-0131">Cell cycle</keyword>
<feature type="domain" description="Enolpyruvate transferase" evidence="16">
    <location>
        <begin position="69"/>
        <end position="479"/>
    </location>
</feature>
<evidence type="ECO:0000256" key="10">
    <source>
        <dbReference type="ARBA" id="ARBA00038367"/>
    </source>
</evidence>
<keyword evidence="5" id="KW-0808">Transferase</keyword>
<dbReference type="GO" id="GO:0005737">
    <property type="term" value="C:cytoplasm"/>
    <property type="evidence" value="ECO:0007669"/>
    <property type="project" value="UniProtKB-SubCell"/>
</dbReference>
<keyword evidence="18" id="KW-1185">Reference proteome</keyword>
<dbReference type="HAMAP" id="MF_00111">
    <property type="entry name" value="MurA"/>
    <property type="match status" value="1"/>
</dbReference>
<dbReference type="PANTHER" id="PTHR43783:SF1">
    <property type="entry name" value="UDP-N-ACETYLGLUCOSAMINE 1-CARBOXYVINYLTRANSFERASE"/>
    <property type="match status" value="1"/>
</dbReference>
<dbReference type="NCBIfam" id="TIGR01072">
    <property type="entry name" value="murA"/>
    <property type="match status" value="1"/>
</dbReference>
<dbReference type="InterPro" id="IPR036968">
    <property type="entry name" value="Enolpyruvate_Tfrase_sf"/>
</dbReference>
<evidence type="ECO:0000256" key="15">
    <source>
        <dbReference type="ARBA" id="ARBA00047527"/>
    </source>
</evidence>
<gene>
    <name evidence="17" type="ORF">M5K25_025365</name>
</gene>
<evidence type="ECO:0000256" key="9">
    <source>
        <dbReference type="ARBA" id="ARBA00023316"/>
    </source>
</evidence>
<organism evidence="17 18">
    <name type="scientific">Dendrobium thyrsiflorum</name>
    <name type="common">Pinecone-like raceme dendrobium</name>
    <name type="synonym">Orchid</name>
    <dbReference type="NCBI Taxonomy" id="117978"/>
    <lineage>
        <taxon>Eukaryota</taxon>
        <taxon>Viridiplantae</taxon>
        <taxon>Streptophyta</taxon>
        <taxon>Embryophyta</taxon>
        <taxon>Tracheophyta</taxon>
        <taxon>Spermatophyta</taxon>
        <taxon>Magnoliopsida</taxon>
        <taxon>Liliopsida</taxon>
        <taxon>Asparagales</taxon>
        <taxon>Orchidaceae</taxon>
        <taxon>Epidendroideae</taxon>
        <taxon>Malaxideae</taxon>
        <taxon>Dendrobiinae</taxon>
        <taxon>Dendrobium</taxon>
    </lineage>
</organism>
<dbReference type="Gene3D" id="3.65.10.10">
    <property type="entry name" value="Enolpyruvate transferase domain"/>
    <property type="match status" value="2"/>
</dbReference>
<accession>A0ABD0U464</accession>
<keyword evidence="3" id="KW-0963">Cytoplasm</keyword>
<evidence type="ECO:0000256" key="1">
    <source>
        <dbReference type="ARBA" id="ARBA00004496"/>
    </source>
</evidence>
<dbReference type="CDD" id="cd01555">
    <property type="entry name" value="UdpNAET"/>
    <property type="match status" value="1"/>
</dbReference>
<evidence type="ECO:0000256" key="2">
    <source>
        <dbReference type="ARBA" id="ARBA00004752"/>
    </source>
</evidence>
<dbReference type="Pfam" id="PF00275">
    <property type="entry name" value="EPSP_synthase"/>
    <property type="match status" value="1"/>
</dbReference>
<dbReference type="GO" id="GO:0008760">
    <property type="term" value="F:UDP-N-acetylglucosamine 1-carboxyvinyltransferase activity"/>
    <property type="evidence" value="ECO:0007669"/>
    <property type="project" value="UniProtKB-EC"/>
</dbReference>
<dbReference type="InterPro" id="IPR050068">
    <property type="entry name" value="MurA_subfamily"/>
</dbReference>
<keyword evidence="9" id="KW-0961">Cell wall biogenesis/degradation</keyword>
<dbReference type="GO" id="GO:0071555">
    <property type="term" value="P:cell wall organization"/>
    <property type="evidence" value="ECO:0007669"/>
    <property type="project" value="UniProtKB-KW"/>
</dbReference>
<dbReference type="InterPro" id="IPR001986">
    <property type="entry name" value="Enolpyruvate_Tfrase_dom"/>
</dbReference>
<evidence type="ECO:0000256" key="11">
    <source>
        <dbReference type="ARBA" id="ARBA00039108"/>
    </source>
</evidence>
<evidence type="ECO:0000256" key="4">
    <source>
        <dbReference type="ARBA" id="ARBA00022618"/>
    </source>
</evidence>
<dbReference type="NCBIfam" id="NF006873">
    <property type="entry name" value="PRK09369.1"/>
    <property type="match status" value="1"/>
</dbReference>
<dbReference type="PANTHER" id="PTHR43783">
    <property type="entry name" value="UDP-N-ACETYLGLUCOSAMINE 1-CARBOXYVINYLTRANSFERASE"/>
    <property type="match status" value="1"/>
</dbReference>
<evidence type="ECO:0000256" key="14">
    <source>
        <dbReference type="ARBA" id="ARBA00042842"/>
    </source>
</evidence>
<evidence type="ECO:0000256" key="5">
    <source>
        <dbReference type="ARBA" id="ARBA00022679"/>
    </source>
</evidence>
<keyword evidence="7" id="KW-0573">Peptidoglycan synthesis</keyword>
<evidence type="ECO:0000313" key="18">
    <source>
        <dbReference type="Proteomes" id="UP001552299"/>
    </source>
</evidence>
<dbReference type="GO" id="GO:0051301">
    <property type="term" value="P:cell division"/>
    <property type="evidence" value="ECO:0007669"/>
    <property type="project" value="UniProtKB-KW"/>
</dbReference>
<dbReference type="Proteomes" id="UP001552299">
    <property type="component" value="Unassembled WGS sequence"/>
</dbReference>
<comment type="pathway">
    <text evidence="2">Cell wall biogenesis; peptidoglycan biosynthesis.</text>
</comment>
<comment type="caution">
    <text evidence="17">The sequence shown here is derived from an EMBL/GenBank/DDBJ whole genome shotgun (WGS) entry which is preliminary data.</text>
</comment>
<name>A0ABD0U464_DENTH</name>
<dbReference type="EC" id="2.5.1.7" evidence="11"/>
<evidence type="ECO:0000313" key="17">
    <source>
        <dbReference type="EMBL" id="KAL0906839.1"/>
    </source>
</evidence>
<evidence type="ECO:0000256" key="7">
    <source>
        <dbReference type="ARBA" id="ARBA00022984"/>
    </source>
</evidence>
<evidence type="ECO:0000256" key="3">
    <source>
        <dbReference type="ARBA" id="ARBA00022490"/>
    </source>
</evidence>
<keyword evidence="6" id="KW-0133">Cell shape</keyword>
<evidence type="ECO:0000256" key="12">
    <source>
        <dbReference type="ARBA" id="ARBA00039754"/>
    </source>
</evidence>
<evidence type="ECO:0000256" key="13">
    <source>
        <dbReference type="ARBA" id="ARBA00042443"/>
    </source>
</evidence>
<evidence type="ECO:0000256" key="8">
    <source>
        <dbReference type="ARBA" id="ARBA00023306"/>
    </source>
</evidence>
<sequence length="501" mass="52563">MHRNPNPYCCHYHHFSPSSLLPRPFNLPSMATASPLLPLTFLPSKISASTSTPLRASLPSIDHKLVISGGRPISGHVPISGSKNSALAVLAGTLCCSSGPVALRGVPDLLDTRTMADVLRSIGARVEAEHRDVLVVDASDVGLTEPCSEKIGRIRAGFFVLGPLVARFGKAEVAMPGGCRIGLRPVDLYIKGLEALGAVAEEEKVCVYGANGKGLVGGSFHLAYPSVGATETFVMAASMADGVSVLTNAAMEPEVADLTKFLIACGACIEGAGTSTLVITGRKKLYGAEFTILPDRIEAGTFMAAAAITRSCISLSPVIPPHVAQMTEKLTEAGCKITQIGPSALEVSAVPEVTGGDLQAFNIKTLPYPGFPTDLQAQCMALLTTCVGSSIIEESVFENRMHHVEELKKLGADIKVDGNTAFIDGTKPGRIALTGGRVRAADLRGGAALVLAGMAASRITEVENIAQIDRGYERFEEKLLLLGADVKRETEAGVSNLHPVM</sequence>
<dbReference type="EMBL" id="JANQDX010000018">
    <property type="protein sequence ID" value="KAL0906839.1"/>
    <property type="molecule type" value="Genomic_DNA"/>
</dbReference>
<dbReference type="InterPro" id="IPR013792">
    <property type="entry name" value="RNA3'P_cycl/enolpyr_Trfase_a/b"/>
</dbReference>
<dbReference type="GO" id="GO:0008360">
    <property type="term" value="P:regulation of cell shape"/>
    <property type="evidence" value="ECO:0007669"/>
    <property type="project" value="UniProtKB-KW"/>
</dbReference>
<comment type="similarity">
    <text evidence="10">Belongs to the EPSP synthase family. MurA subfamily.</text>
</comment>
<dbReference type="SUPFAM" id="SSF55205">
    <property type="entry name" value="EPT/RTPC-like"/>
    <property type="match status" value="1"/>
</dbReference>
<comment type="catalytic activity">
    <reaction evidence="15">
        <text>phosphoenolpyruvate + UDP-N-acetyl-alpha-D-glucosamine = UDP-N-acetyl-3-O-(1-carboxyvinyl)-alpha-D-glucosamine + phosphate</text>
        <dbReference type="Rhea" id="RHEA:18681"/>
        <dbReference type="ChEBI" id="CHEBI:43474"/>
        <dbReference type="ChEBI" id="CHEBI:57705"/>
        <dbReference type="ChEBI" id="CHEBI:58702"/>
        <dbReference type="ChEBI" id="CHEBI:68483"/>
        <dbReference type="EC" id="2.5.1.7"/>
    </reaction>
</comment>
<dbReference type="AlphaFoldDB" id="A0ABD0U464"/>